<evidence type="ECO:0000313" key="12">
    <source>
        <dbReference type="Proteomes" id="UP000286947"/>
    </source>
</evidence>
<keyword evidence="2" id="KW-0808">Transferase</keyword>
<dbReference type="OrthoDB" id="7055795at2"/>
<dbReference type="InterPro" id="IPR043502">
    <property type="entry name" value="DNA/RNA_pol_sf"/>
</dbReference>
<evidence type="ECO:0000256" key="6">
    <source>
        <dbReference type="ARBA" id="ARBA00022918"/>
    </source>
</evidence>
<dbReference type="PROSITE" id="PS50878">
    <property type="entry name" value="RT_POL"/>
    <property type="match status" value="1"/>
</dbReference>
<evidence type="ECO:0000259" key="10">
    <source>
        <dbReference type="PROSITE" id="PS50878"/>
    </source>
</evidence>
<evidence type="ECO:0000256" key="3">
    <source>
        <dbReference type="ARBA" id="ARBA00022695"/>
    </source>
</evidence>
<dbReference type="GO" id="GO:0046872">
    <property type="term" value="F:metal ion binding"/>
    <property type="evidence" value="ECO:0007669"/>
    <property type="project" value="UniProtKB-KW"/>
</dbReference>
<dbReference type="GO" id="GO:0051607">
    <property type="term" value="P:defense response to virus"/>
    <property type="evidence" value="ECO:0007669"/>
    <property type="project" value="UniProtKB-KW"/>
</dbReference>
<keyword evidence="5" id="KW-0460">Magnesium</keyword>
<evidence type="ECO:0000256" key="9">
    <source>
        <dbReference type="ARBA" id="ARBA00048173"/>
    </source>
</evidence>
<comment type="catalytic activity">
    <reaction evidence="9">
        <text>DNA(n) + a 2'-deoxyribonucleoside 5'-triphosphate = DNA(n+1) + diphosphate</text>
        <dbReference type="Rhea" id="RHEA:22508"/>
        <dbReference type="Rhea" id="RHEA-COMP:17339"/>
        <dbReference type="Rhea" id="RHEA-COMP:17340"/>
        <dbReference type="ChEBI" id="CHEBI:33019"/>
        <dbReference type="ChEBI" id="CHEBI:61560"/>
        <dbReference type="ChEBI" id="CHEBI:173112"/>
        <dbReference type="EC" id="2.7.7.49"/>
    </reaction>
</comment>
<dbReference type="CDD" id="cd03487">
    <property type="entry name" value="RT_Bac_retron_II"/>
    <property type="match status" value="1"/>
</dbReference>
<dbReference type="PRINTS" id="PR00866">
    <property type="entry name" value="RNADNAPOLMS"/>
</dbReference>
<evidence type="ECO:0000313" key="11">
    <source>
        <dbReference type="EMBL" id="RUS65737.1"/>
    </source>
</evidence>
<feature type="domain" description="Reverse transcriptase" evidence="10">
    <location>
        <begin position="36"/>
        <end position="247"/>
    </location>
</feature>
<keyword evidence="6" id="KW-0695">RNA-directed DNA polymerase</keyword>
<dbReference type="Proteomes" id="UP000286947">
    <property type="component" value="Unassembled WGS sequence"/>
</dbReference>
<protein>
    <recommendedName>
        <fullName evidence="1">RNA-directed DNA polymerase</fullName>
        <ecNumber evidence="1">2.7.7.49</ecNumber>
    </recommendedName>
</protein>
<comment type="caution">
    <text evidence="11">The sequence shown here is derived from an EMBL/GenBank/DDBJ whole genome shotgun (WGS) entry which is preliminary data.</text>
</comment>
<keyword evidence="4" id="KW-0479">Metal-binding</keyword>
<dbReference type="EC" id="2.7.7.49" evidence="1"/>
<keyword evidence="3" id="KW-0548">Nucleotidyltransferase</keyword>
<dbReference type="AlphaFoldDB" id="A0A433SAF9"/>
<dbReference type="PANTHER" id="PTHR34047">
    <property type="entry name" value="NUCLEAR INTRON MATURASE 1, MITOCHONDRIAL-RELATED"/>
    <property type="match status" value="1"/>
</dbReference>
<dbReference type="GO" id="GO:0003964">
    <property type="term" value="F:RNA-directed DNA polymerase activity"/>
    <property type="evidence" value="ECO:0007669"/>
    <property type="project" value="UniProtKB-KW"/>
</dbReference>
<keyword evidence="12" id="KW-1185">Reference proteome</keyword>
<proteinExistence type="inferred from homology"/>
<dbReference type="GO" id="GO:0003723">
    <property type="term" value="F:RNA binding"/>
    <property type="evidence" value="ECO:0007669"/>
    <property type="project" value="InterPro"/>
</dbReference>
<dbReference type="RefSeq" id="WP_126980755.1">
    <property type="nucleotide sequence ID" value="NZ_PQSP01000009.1"/>
</dbReference>
<organism evidence="11 12">
    <name type="scientific">Saezia sanguinis</name>
    <dbReference type="NCBI Taxonomy" id="1965230"/>
    <lineage>
        <taxon>Bacteria</taxon>
        <taxon>Pseudomonadati</taxon>
        <taxon>Pseudomonadota</taxon>
        <taxon>Betaproteobacteria</taxon>
        <taxon>Burkholderiales</taxon>
        <taxon>Saeziaceae</taxon>
        <taxon>Saezia</taxon>
    </lineage>
</organism>
<comment type="similarity">
    <text evidence="8">Belongs to the bacterial reverse transcriptase family.</text>
</comment>
<dbReference type="PANTHER" id="PTHR34047:SF7">
    <property type="entry name" value="RNA-DIRECTED DNA POLYMERASE"/>
    <property type="match status" value="1"/>
</dbReference>
<keyword evidence="7" id="KW-0051">Antiviral defense</keyword>
<dbReference type="EMBL" id="PQSP01000009">
    <property type="protein sequence ID" value="RUS65737.1"/>
    <property type="molecule type" value="Genomic_DNA"/>
</dbReference>
<gene>
    <name evidence="11" type="ORF">CUZ56_02582</name>
</gene>
<evidence type="ECO:0000256" key="2">
    <source>
        <dbReference type="ARBA" id="ARBA00022679"/>
    </source>
</evidence>
<evidence type="ECO:0000256" key="5">
    <source>
        <dbReference type="ARBA" id="ARBA00022842"/>
    </source>
</evidence>
<evidence type="ECO:0000256" key="7">
    <source>
        <dbReference type="ARBA" id="ARBA00023118"/>
    </source>
</evidence>
<reference evidence="11 12" key="1">
    <citation type="submission" date="2018-01" db="EMBL/GenBank/DDBJ databases">
        <title>Saezia sanguinis gen. nov., sp. nov., in the order Burkholderiales isolated from human blood.</title>
        <authorList>
            <person name="Medina-Pascual M.J."/>
            <person name="Valdezate S."/>
            <person name="Monzon S."/>
            <person name="Cuesta I."/>
            <person name="Carrasco G."/>
            <person name="Villalon P."/>
            <person name="Saez-Nieto J.A."/>
        </authorList>
    </citation>
    <scope>NUCLEOTIDE SEQUENCE [LARGE SCALE GENOMIC DNA]</scope>
    <source>
        <strain evidence="11 12">CNM695-12</strain>
    </source>
</reference>
<accession>A0A433SAF9</accession>
<sequence>MPDNDLWKYCTAEHCKELLLSFRLFGNTAWTGEKQIACLYALSRHIGKHYARAVIPKRDGSARHLLVPDPLLKQVQKNILHHVLAEMPVSPHATAYHPKANVFANATPHLRQPQVLRLDIEDFFGTITFPMVYSQAFPYVYFPPSVRTLLTHLCCYRDYLPQGAPTSADISNLVLKPFDDHMGRWCSERGITYTRYCDDMVFSGDLDARAVKNKVQNFLQAMGFSLNLKKTRLSTRHQQQVVTGLVVNEKVQAPVQYRKALRKEIYFCQKYGVQSHLTQTADQTYLPHGHNGVMRYLASLLGKVNFVLQANPQDAYFQQAKSAIQHMRAQLKLA</sequence>
<evidence type="ECO:0000256" key="4">
    <source>
        <dbReference type="ARBA" id="ARBA00022723"/>
    </source>
</evidence>
<evidence type="ECO:0000256" key="1">
    <source>
        <dbReference type="ARBA" id="ARBA00012493"/>
    </source>
</evidence>
<dbReference type="InterPro" id="IPR051083">
    <property type="entry name" value="GrpII_Intron_Splice-Mob/Def"/>
</dbReference>
<dbReference type="SUPFAM" id="SSF56672">
    <property type="entry name" value="DNA/RNA polymerases"/>
    <property type="match status" value="1"/>
</dbReference>
<dbReference type="Pfam" id="PF00078">
    <property type="entry name" value="RVT_1"/>
    <property type="match status" value="1"/>
</dbReference>
<dbReference type="InterPro" id="IPR000123">
    <property type="entry name" value="Reverse_transcriptase_msDNA"/>
</dbReference>
<dbReference type="InterPro" id="IPR000477">
    <property type="entry name" value="RT_dom"/>
</dbReference>
<evidence type="ECO:0000256" key="8">
    <source>
        <dbReference type="ARBA" id="ARBA00034120"/>
    </source>
</evidence>
<name>A0A433SAF9_9BURK</name>